<evidence type="ECO:0008006" key="3">
    <source>
        <dbReference type="Google" id="ProtNLM"/>
    </source>
</evidence>
<protein>
    <recommendedName>
        <fullName evidence="3">GNAT family N-acetyltransferase</fullName>
    </recommendedName>
</protein>
<accession>A0ABN8AC42</accession>
<keyword evidence="2" id="KW-1185">Reference proteome</keyword>
<sequence length="310" mass="36349">MIRSYYRVKPNISPNVEALKEVLSKWLGDDTFSQQYFLRGLNTKHRLCTYEAYESEKLVGLITAWNSEFHPYCTYFAMVTEAHMGYEIETVLVNALLNVEKIKFPLQTSIWESSYRLKSFYEQSEFLEVRRTYMPSLMVSKVDIEGIFPEFNQQDIYIKDMKSIGNQQELIIQLINLVKKNYEVSHTINPVSVQSFETWKKLIFNKDLIEDGSYIVLKDNEIHAYSLLHYSNTPNKLDFGWRGTKNNNDMRLMLMLTALQINYAEKKGIHTIEAEVDSTDKFSIEMLKFFPFSPTPSLLTFQKLPQDVQL</sequence>
<name>A0ABN8AC42_9BACI</name>
<gene>
    <name evidence="1" type="ORF">BACCIP111883_02860</name>
</gene>
<dbReference type="InterPro" id="IPR016181">
    <property type="entry name" value="Acyl_CoA_acyltransferase"/>
</dbReference>
<reference evidence="1 2" key="1">
    <citation type="submission" date="2021-10" db="EMBL/GenBank/DDBJ databases">
        <authorList>
            <person name="Criscuolo A."/>
        </authorList>
    </citation>
    <scope>NUCLEOTIDE SEQUENCE [LARGE SCALE GENOMIC DNA]</scope>
    <source>
        <strain evidence="2">CIP 111883</strain>
    </source>
</reference>
<proteinExistence type="predicted"/>
<organism evidence="1 2">
    <name type="scientific">Sutcliffiella rhizosphaerae</name>
    <dbReference type="NCBI Taxonomy" id="2880967"/>
    <lineage>
        <taxon>Bacteria</taxon>
        <taxon>Bacillati</taxon>
        <taxon>Bacillota</taxon>
        <taxon>Bacilli</taxon>
        <taxon>Bacillales</taxon>
        <taxon>Bacillaceae</taxon>
        <taxon>Sutcliffiella</taxon>
    </lineage>
</organism>
<evidence type="ECO:0000313" key="2">
    <source>
        <dbReference type="Proteomes" id="UP000789833"/>
    </source>
</evidence>
<dbReference type="SUPFAM" id="SSF55729">
    <property type="entry name" value="Acyl-CoA N-acyltransferases (Nat)"/>
    <property type="match status" value="1"/>
</dbReference>
<comment type="caution">
    <text evidence="1">The sequence shown here is derived from an EMBL/GenBank/DDBJ whole genome shotgun (WGS) entry which is preliminary data.</text>
</comment>
<dbReference type="Proteomes" id="UP000789833">
    <property type="component" value="Unassembled WGS sequence"/>
</dbReference>
<dbReference type="RefSeq" id="WP_230502208.1">
    <property type="nucleotide sequence ID" value="NZ_CAKJTJ010000016.1"/>
</dbReference>
<evidence type="ECO:0000313" key="1">
    <source>
        <dbReference type="EMBL" id="CAG9622069.1"/>
    </source>
</evidence>
<dbReference type="EMBL" id="CAKJTJ010000016">
    <property type="protein sequence ID" value="CAG9622069.1"/>
    <property type="molecule type" value="Genomic_DNA"/>
</dbReference>